<keyword evidence="3 5" id="KW-0378">Hydrolase</keyword>
<dbReference type="GeneID" id="33556468"/>
<dbReference type="Pfam" id="PF00708">
    <property type="entry name" value="Acylphosphatase"/>
    <property type="match status" value="1"/>
</dbReference>
<dbReference type="Gene3D" id="3.30.70.100">
    <property type="match status" value="1"/>
</dbReference>
<dbReference type="PANTHER" id="PTHR10029:SF3">
    <property type="entry name" value="ACYLPHOSPHATASE-RELATED"/>
    <property type="match status" value="1"/>
</dbReference>
<evidence type="ECO:0000259" key="7">
    <source>
        <dbReference type="PROSITE" id="PS51160"/>
    </source>
</evidence>
<sequence length="97" mass="10837">MLLHHQGVFFRQTTQKEANKLGLRGWCHNHPDSSVEGMAAGPTEKIREFQAYLKKGPSQAQVTGVEIISAQSNVSEEEVRRALGSDKAGYEVRHYRG</sequence>
<dbReference type="InParanoid" id="A0A1Y1UP01"/>
<dbReference type="Proteomes" id="UP000193218">
    <property type="component" value="Unassembled WGS sequence"/>
</dbReference>
<dbReference type="EMBL" id="NBSH01000002">
    <property type="protein sequence ID" value="ORX39763.1"/>
    <property type="molecule type" value="Genomic_DNA"/>
</dbReference>
<accession>A0A1Y1UP01</accession>
<evidence type="ECO:0000256" key="1">
    <source>
        <dbReference type="ARBA" id="ARBA00005614"/>
    </source>
</evidence>
<dbReference type="PROSITE" id="PS51160">
    <property type="entry name" value="ACYLPHOSPHATASE_3"/>
    <property type="match status" value="1"/>
</dbReference>
<dbReference type="STRING" id="4999.A0A1Y1UP01"/>
<dbReference type="InterPro" id="IPR020456">
    <property type="entry name" value="Acylphosphatase"/>
</dbReference>
<dbReference type="OrthoDB" id="7961613at2759"/>
<evidence type="ECO:0000313" key="9">
    <source>
        <dbReference type="Proteomes" id="UP000193218"/>
    </source>
</evidence>
<feature type="active site" evidence="5">
    <location>
        <position position="11"/>
    </location>
</feature>
<organism evidence="8 9">
    <name type="scientific">Kockovaella imperatae</name>
    <dbReference type="NCBI Taxonomy" id="4999"/>
    <lineage>
        <taxon>Eukaryota</taxon>
        <taxon>Fungi</taxon>
        <taxon>Dikarya</taxon>
        <taxon>Basidiomycota</taxon>
        <taxon>Agaricomycotina</taxon>
        <taxon>Tremellomycetes</taxon>
        <taxon>Tremellales</taxon>
        <taxon>Cuniculitremaceae</taxon>
        <taxon>Kockovaella</taxon>
    </lineage>
</organism>
<protein>
    <recommendedName>
        <fullName evidence="2 5">acylphosphatase</fullName>
        <ecNumber evidence="2 5">3.6.1.7</ecNumber>
    </recommendedName>
</protein>
<evidence type="ECO:0000256" key="4">
    <source>
        <dbReference type="ARBA" id="ARBA00047645"/>
    </source>
</evidence>
<feature type="active site" evidence="5">
    <location>
        <position position="29"/>
    </location>
</feature>
<evidence type="ECO:0000313" key="8">
    <source>
        <dbReference type="EMBL" id="ORX39763.1"/>
    </source>
</evidence>
<dbReference type="SUPFAM" id="SSF54975">
    <property type="entry name" value="Acylphosphatase/BLUF domain-like"/>
    <property type="match status" value="1"/>
</dbReference>
<name>A0A1Y1UP01_9TREE</name>
<evidence type="ECO:0000256" key="3">
    <source>
        <dbReference type="ARBA" id="ARBA00022801"/>
    </source>
</evidence>
<dbReference type="EC" id="3.6.1.7" evidence="2 5"/>
<comment type="caution">
    <text evidence="8">The sequence shown here is derived from an EMBL/GenBank/DDBJ whole genome shotgun (WGS) entry which is preliminary data.</text>
</comment>
<comment type="catalytic activity">
    <reaction evidence="4 5">
        <text>an acyl phosphate + H2O = a carboxylate + phosphate + H(+)</text>
        <dbReference type="Rhea" id="RHEA:14965"/>
        <dbReference type="ChEBI" id="CHEBI:15377"/>
        <dbReference type="ChEBI" id="CHEBI:15378"/>
        <dbReference type="ChEBI" id="CHEBI:29067"/>
        <dbReference type="ChEBI" id="CHEBI:43474"/>
        <dbReference type="ChEBI" id="CHEBI:59918"/>
        <dbReference type="EC" id="3.6.1.7"/>
    </reaction>
</comment>
<proteinExistence type="inferred from homology"/>
<reference evidence="8 9" key="1">
    <citation type="submission" date="2017-03" db="EMBL/GenBank/DDBJ databases">
        <title>Widespread Adenine N6-methylation of Active Genes in Fungi.</title>
        <authorList>
            <consortium name="DOE Joint Genome Institute"/>
            <person name="Mondo S.J."/>
            <person name="Dannebaum R.O."/>
            <person name="Kuo R.C."/>
            <person name="Louie K.B."/>
            <person name="Bewick A.J."/>
            <person name="Labutti K."/>
            <person name="Haridas S."/>
            <person name="Kuo A."/>
            <person name="Salamov A."/>
            <person name="Ahrendt S.R."/>
            <person name="Lau R."/>
            <person name="Bowen B.P."/>
            <person name="Lipzen A."/>
            <person name="Sullivan W."/>
            <person name="Andreopoulos W.B."/>
            <person name="Clum A."/>
            <person name="Lindquist E."/>
            <person name="Daum C."/>
            <person name="Northen T.R."/>
            <person name="Ramamoorthy G."/>
            <person name="Schmitz R.J."/>
            <person name="Gryganskyi A."/>
            <person name="Culley D."/>
            <person name="Magnuson J."/>
            <person name="James T.Y."/>
            <person name="O'Malley M.A."/>
            <person name="Stajich J.E."/>
            <person name="Spatafora J.W."/>
            <person name="Visel A."/>
            <person name="Grigoriev I.V."/>
        </authorList>
    </citation>
    <scope>NUCLEOTIDE SEQUENCE [LARGE SCALE GENOMIC DNA]</scope>
    <source>
        <strain evidence="8 9">NRRL Y-17943</strain>
    </source>
</reference>
<comment type="similarity">
    <text evidence="1 6">Belongs to the acylphosphatase family.</text>
</comment>
<dbReference type="GO" id="GO:0003998">
    <property type="term" value="F:acylphosphatase activity"/>
    <property type="evidence" value="ECO:0007669"/>
    <property type="project" value="UniProtKB-EC"/>
</dbReference>
<dbReference type="PANTHER" id="PTHR10029">
    <property type="entry name" value="ACYLPHOSPHATASE"/>
    <property type="match status" value="1"/>
</dbReference>
<dbReference type="RefSeq" id="XP_021873548.1">
    <property type="nucleotide sequence ID" value="XM_022014660.1"/>
</dbReference>
<evidence type="ECO:0000256" key="2">
    <source>
        <dbReference type="ARBA" id="ARBA00012150"/>
    </source>
</evidence>
<dbReference type="InterPro" id="IPR001792">
    <property type="entry name" value="Acylphosphatase-like_dom"/>
</dbReference>
<feature type="domain" description="Acylphosphatase-like" evidence="7">
    <location>
        <begin position="1"/>
        <end position="94"/>
    </location>
</feature>
<dbReference type="AlphaFoldDB" id="A0A1Y1UP01"/>
<gene>
    <name evidence="8" type="ORF">BD324DRAFT_614900</name>
</gene>
<keyword evidence="9" id="KW-1185">Reference proteome</keyword>
<evidence type="ECO:0000256" key="6">
    <source>
        <dbReference type="RuleBase" id="RU004168"/>
    </source>
</evidence>
<evidence type="ECO:0000256" key="5">
    <source>
        <dbReference type="PROSITE-ProRule" id="PRU00520"/>
    </source>
</evidence>
<dbReference type="InterPro" id="IPR036046">
    <property type="entry name" value="Acylphosphatase-like_dom_sf"/>
</dbReference>